<dbReference type="GO" id="GO:0044528">
    <property type="term" value="P:regulation of mitochondrial mRNA stability"/>
    <property type="evidence" value="ECO:0007669"/>
    <property type="project" value="InterPro"/>
</dbReference>
<dbReference type="InterPro" id="IPR013579">
    <property type="entry name" value="FAST_2"/>
</dbReference>
<dbReference type="Proteomes" id="UP001501920">
    <property type="component" value="Chromosome 23"/>
</dbReference>
<proteinExistence type="predicted"/>
<dbReference type="AlphaFoldDB" id="A0A3B4D9D8"/>
<dbReference type="STRING" id="42514.ENSPNAP00000020115"/>
<dbReference type="GO" id="GO:0003723">
    <property type="term" value="F:RNA binding"/>
    <property type="evidence" value="ECO:0007669"/>
    <property type="project" value="TreeGrafter"/>
</dbReference>
<reference evidence="5" key="2">
    <citation type="submission" date="2025-08" db="UniProtKB">
        <authorList>
            <consortium name="Ensembl"/>
        </authorList>
    </citation>
    <scope>IDENTIFICATION</scope>
</reference>
<evidence type="ECO:0000313" key="5">
    <source>
        <dbReference type="Ensembl" id="ENSPNAP00000020115.1"/>
    </source>
</evidence>
<protein>
    <recommendedName>
        <fullName evidence="4">RAP domain-containing protein</fullName>
    </recommendedName>
</protein>
<evidence type="ECO:0000256" key="3">
    <source>
        <dbReference type="SAM" id="MobiDB-lite"/>
    </source>
</evidence>
<reference evidence="5" key="3">
    <citation type="submission" date="2025-09" db="UniProtKB">
        <authorList>
            <consortium name="Ensembl"/>
        </authorList>
    </citation>
    <scope>IDENTIFICATION</scope>
</reference>
<gene>
    <name evidence="5" type="primary">FASTKD5</name>
</gene>
<dbReference type="OrthoDB" id="10064757at2759"/>
<dbReference type="GO" id="GO:0000963">
    <property type="term" value="P:mitochondrial RNA processing"/>
    <property type="evidence" value="ECO:0007669"/>
    <property type="project" value="TreeGrafter"/>
</dbReference>
<reference evidence="5 6" key="1">
    <citation type="submission" date="2020-10" db="EMBL/GenBank/DDBJ databases">
        <title>Pygocentrus nattereri (red-bellied piranha) genome, fPygNat1, primary haplotype.</title>
        <authorList>
            <person name="Myers G."/>
            <person name="Meyer A."/>
            <person name="Karagic N."/>
            <person name="Pippel M."/>
            <person name="Winkler S."/>
            <person name="Tracey A."/>
            <person name="Wood J."/>
            <person name="Formenti G."/>
            <person name="Howe K."/>
            <person name="Fedrigo O."/>
            <person name="Jarvis E.D."/>
        </authorList>
    </citation>
    <scope>NUCLEOTIDE SEQUENCE [LARGE SCALE GENOMIC DNA]</scope>
</reference>
<dbReference type="GO" id="GO:0035770">
    <property type="term" value="C:ribonucleoprotein granule"/>
    <property type="evidence" value="ECO:0007669"/>
    <property type="project" value="TreeGrafter"/>
</dbReference>
<dbReference type="SMART" id="SM00952">
    <property type="entry name" value="RAP"/>
    <property type="match status" value="1"/>
</dbReference>
<dbReference type="GO" id="GO:0005759">
    <property type="term" value="C:mitochondrial matrix"/>
    <property type="evidence" value="ECO:0007669"/>
    <property type="project" value="TreeGrafter"/>
</dbReference>
<organism evidence="5 6">
    <name type="scientific">Pygocentrus nattereri</name>
    <name type="common">Red-bellied piranha</name>
    <dbReference type="NCBI Taxonomy" id="42514"/>
    <lineage>
        <taxon>Eukaryota</taxon>
        <taxon>Metazoa</taxon>
        <taxon>Chordata</taxon>
        <taxon>Craniata</taxon>
        <taxon>Vertebrata</taxon>
        <taxon>Euteleostomi</taxon>
        <taxon>Actinopterygii</taxon>
        <taxon>Neopterygii</taxon>
        <taxon>Teleostei</taxon>
        <taxon>Ostariophysi</taxon>
        <taxon>Characiformes</taxon>
        <taxon>Characoidei</taxon>
        <taxon>Pygocentrus</taxon>
    </lineage>
</organism>
<keyword evidence="2" id="KW-0496">Mitochondrion</keyword>
<name>A0A3B4D9D8_PYGNA</name>
<dbReference type="Pfam" id="PF06743">
    <property type="entry name" value="FAST_1"/>
    <property type="match status" value="1"/>
</dbReference>
<comment type="subcellular location">
    <subcellularLocation>
        <location evidence="1">Mitochondrion</location>
    </subcellularLocation>
</comment>
<dbReference type="InterPro" id="IPR013584">
    <property type="entry name" value="RAP"/>
</dbReference>
<accession>A0A3B4D9D8</accession>
<keyword evidence="6" id="KW-1185">Reference proteome</keyword>
<dbReference type="PANTHER" id="PTHR21228">
    <property type="entry name" value="FAST LEU-RICH DOMAIN-CONTAINING"/>
    <property type="match status" value="1"/>
</dbReference>
<evidence type="ECO:0000256" key="1">
    <source>
        <dbReference type="ARBA" id="ARBA00004173"/>
    </source>
</evidence>
<dbReference type="InterPro" id="IPR050870">
    <property type="entry name" value="FAST_kinase"/>
</dbReference>
<feature type="region of interest" description="Disordered" evidence="3">
    <location>
        <begin position="130"/>
        <end position="149"/>
    </location>
</feature>
<feature type="region of interest" description="Disordered" evidence="3">
    <location>
        <begin position="632"/>
        <end position="659"/>
    </location>
</feature>
<dbReference type="Pfam" id="PF08373">
    <property type="entry name" value="RAP"/>
    <property type="match status" value="1"/>
</dbReference>
<dbReference type="Ensembl" id="ENSPNAT00000030454.2">
    <property type="protein sequence ID" value="ENSPNAP00000020115.1"/>
    <property type="gene ID" value="ENSPNAG00000006011.2"/>
</dbReference>
<dbReference type="Pfam" id="PF08368">
    <property type="entry name" value="FAST_2"/>
    <property type="match status" value="1"/>
</dbReference>
<dbReference type="GeneID" id="108441056"/>
<evidence type="ECO:0000256" key="2">
    <source>
        <dbReference type="ARBA" id="ARBA00023128"/>
    </source>
</evidence>
<dbReference type="PANTHER" id="PTHR21228:SF70">
    <property type="entry name" value="FAST KINASE DOMAIN-CONTAINING PROTEIN 5, MITOCHONDRIAL"/>
    <property type="match status" value="1"/>
</dbReference>
<dbReference type="PROSITE" id="PS51286">
    <property type="entry name" value="RAP"/>
    <property type="match status" value="1"/>
</dbReference>
<dbReference type="InterPro" id="IPR010622">
    <property type="entry name" value="FAST_Leu-rich"/>
</dbReference>
<feature type="domain" description="RAP" evidence="4">
    <location>
        <begin position="744"/>
        <end position="804"/>
    </location>
</feature>
<evidence type="ECO:0000313" key="6">
    <source>
        <dbReference type="Proteomes" id="UP001501920"/>
    </source>
</evidence>
<dbReference type="GeneTree" id="ENSGT01030000234607"/>
<dbReference type="OMA" id="PHTRSID"/>
<evidence type="ECO:0000259" key="4">
    <source>
        <dbReference type="PROSITE" id="PS51286"/>
    </source>
</evidence>
<sequence>MSAKALSRHVAALRLCARSPSRVVCKAQHICSRLENGEQAKEEETDTVQQPPKAAASRRYTLAYNPSAYYQKGVQHSASLGGSETEEEASQPVLNAAFRQQSNPYTVSSSRHLSSAKNALLSLAFNRERASKGGKSAHPKGTQADVKGDPRAFHRCRPEYLSMAHDISQRPPAIHFREASLLLHKVTLMKGNMEPSDIAHFLCELGHLSPEQTRVVRGDTRFYMLLRYSVESLQNFTNQQLLQVLRAFVRLGLSHSHSILGLYETEFGRRASKMDLYQLLLVADLWRCLGRSVPHYLERLCDCISQNFSQMGPPELVQFLYILGEGRRCPAHLVQPLEGILMRHLDKLKAEEVGAVCLGLFKSQISLSEEAVRRVVDRACSVLEQMSDFGMVNVLKLMRFSHLDHLPWLEALGLEVPRRAPQMGVQGLMHVALACSALHYHDDRILLAVAEHLPPVASHCRSKDAAKLLWAFGTLGVLPNQCPDLYPCLTEILREREAEFQRFPEHLLTALLGLAFAGQFPTDLLRVALSPEFVSGASRSQELELKKDLFTLDGTVGMELPSWTGPRLSLVVREEVTKQLWAFAQSDVCQKLEVLEAEAVLQELLGGHAFVCKRMILPHMRSIDLEVHLDPDEQPLPLTSEPGVYNRPAPDEESTPTGWERHTGVILTDDLLAQLTSAKKIPAQPSPKPFQQPALCPVEPQAEREGILSVGVDLTDGLLHALTKPGSRSPAPSRATSKPSVLRLAVQVTNRNHYCYRTQQLLGLHAMKRRQLALAGYRVVELPHWEWFPLLRRSRAEKLAYLHCKIFSS</sequence>